<organism evidence="2">
    <name type="scientific">bioreactor metagenome</name>
    <dbReference type="NCBI Taxonomy" id="1076179"/>
    <lineage>
        <taxon>unclassified sequences</taxon>
        <taxon>metagenomes</taxon>
        <taxon>ecological metagenomes</taxon>
    </lineage>
</organism>
<protein>
    <submittedName>
        <fullName evidence="2">Uncharacterized protein</fullName>
    </submittedName>
</protein>
<dbReference type="AlphaFoldDB" id="A0A644X956"/>
<gene>
    <name evidence="2" type="ORF">SDC9_58694</name>
</gene>
<evidence type="ECO:0000313" key="2">
    <source>
        <dbReference type="EMBL" id="MPM12341.1"/>
    </source>
</evidence>
<keyword evidence="1" id="KW-0812">Transmembrane</keyword>
<name>A0A644X956_9ZZZZ</name>
<sequence length="139" mass="15197">MSTFVLKREYALQMPCSYVDIDRGEMEYVDGGYRSSRQTWVPAQTIRISVGAYATAVGISSLALSVAISAITGGTAILVITKQKILEYVLQGSVSVIGSWSGAKALDTDGDGYITRYVSGHYETEYNPYPMHSYEGARF</sequence>
<evidence type="ECO:0000256" key="1">
    <source>
        <dbReference type="SAM" id="Phobius"/>
    </source>
</evidence>
<keyword evidence="1" id="KW-1133">Transmembrane helix</keyword>
<keyword evidence="1" id="KW-0472">Membrane</keyword>
<reference evidence="2" key="1">
    <citation type="submission" date="2019-08" db="EMBL/GenBank/DDBJ databases">
        <authorList>
            <person name="Kucharzyk K."/>
            <person name="Murdoch R.W."/>
            <person name="Higgins S."/>
            <person name="Loffler F."/>
        </authorList>
    </citation>
    <scope>NUCLEOTIDE SEQUENCE</scope>
</reference>
<accession>A0A644X956</accession>
<dbReference type="EMBL" id="VSSQ01001957">
    <property type="protein sequence ID" value="MPM12341.1"/>
    <property type="molecule type" value="Genomic_DNA"/>
</dbReference>
<proteinExistence type="predicted"/>
<feature type="transmembrane region" description="Helical" evidence="1">
    <location>
        <begin position="50"/>
        <end position="80"/>
    </location>
</feature>
<comment type="caution">
    <text evidence="2">The sequence shown here is derived from an EMBL/GenBank/DDBJ whole genome shotgun (WGS) entry which is preliminary data.</text>
</comment>